<feature type="transmembrane region" description="Helical" evidence="13">
    <location>
        <begin position="147"/>
        <end position="179"/>
    </location>
</feature>
<keyword evidence="3" id="KW-0813">Transport</keyword>
<comment type="similarity">
    <text evidence="2">Belongs to the TMEM175 family.</text>
</comment>
<evidence type="ECO:0000256" key="6">
    <source>
        <dbReference type="ARBA" id="ARBA00022826"/>
    </source>
</evidence>
<keyword evidence="11" id="KW-0407">Ion channel</keyword>
<keyword evidence="4" id="KW-0633">Potassium transport</keyword>
<keyword evidence="6" id="KW-0631">Potassium channel</keyword>
<evidence type="ECO:0000256" key="9">
    <source>
        <dbReference type="ARBA" id="ARBA00023065"/>
    </source>
</evidence>
<feature type="transmembrane region" description="Helical" evidence="13">
    <location>
        <begin position="107"/>
        <end position="126"/>
    </location>
</feature>
<feature type="transmembrane region" description="Helical" evidence="13">
    <location>
        <begin position="75"/>
        <end position="95"/>
    </location>
</feature>
<evidence type="ECO:0000313" key="15">
    <source>
        <dbReference type="Proteomes" id="UP000319848"/>
    </source>
</evidence>
<dbReference type="Proteomes" id="UP000319848">
    <property type="component" value="Unassembled WGS sequence"/>
</dbReference>
<keyword evidence="5 13" id="KW-0812">Transmembrane</keyword>
<evidence type="ECO:0000256" key="1">
    <source>
        <dbReference type="ARBA" id="ARBA00004141"/>
    </source>
</evidence>
<evidence type="ECO:0000256" key="5">
    <source>
        <dbReference type="ARBA" id="ARBA00022692"/>
    </source>
</evidence>
<dbReference type="PANTHER" id="PTHR31462">
    <property type="entry name" value="ENDOSOMAL/LYSOSOMAL POTASSIUM CHANNEL TMEM175"/>
    <property type="match status" value="1"/>
</dbReference>
<dbReference type="GO" id="GO:0016020">
    <property type="term" value="C:membrane"/>
    <property type="evidence" value="ECO:0007669"/>
    <property type="project" value="UniProtKB-SubCell"/>
</dbReference>
<comment type="caution">
    <text evidence="14">The sequence shown here is derived from an EMBL/GenBank/DDBJ whole genome shotgun (WGS) entry which is preliminary data.</text>
</comment>
<evidence type="ECO:0000256" key="11">
    <source>
        <dbReference type="ARBA" id="ARBA00023303"/>
    </source>
</evidence>
<accession>V6RWW9</accession>
<organism evidence="14 15">
    <name type="scientific">Flavobacterium cauense R2A-7</name>
    <dbReference type="NCBI Taxonomy" id="1341154"/>
    <lineage>
        <taxon>Bacteria</taxon>
        <taxon>Pseudomonadati</taxon>
        <taxon>Bacteroidota</taxon>
        <taxon>Flavobacteriia</taxon>
        <taxon>Flavobacteriales</taxon>
        <taxon>Flavobacteriaceae</taxon>
        <taxon>Flavobacterium</taxon>
    </lineage>
</organism>
<evidence type="ECO:0000256" key="10">
    <source>
        <dbReference type="ARBA" id="ARBA00023136"/>
    </source>
</evidence>
<dbReference type="InterPro" id="IPR010617">
    <property type="entry name" value="TMEM175-like"/>
</dbReference>
<dbReference type="GO" id="GO:0005267">
    <property type="term" value="F:potassium channel activity"/>
    <property type="evidence" value="ECO:0007669"/>
    <property type="project" value="UniProtKB-KW"/>
</dbReference>
<keyword evidence="7" id="KW-0630">Potassium</keyword>
<feature type="transmembrane region" description="Helical" evidence="13">
    <location>
        <begin position="7"/>
        <end position="23"/>
    </location>
</feature>
<gene>
    <name evidence="14" type="ORF">IP98_00361</name>
</gene>
<name>V6RWW9_9FLAO</name>
<dbReference type="EMBL" id="VLKQ01000001">
    <property type="protein sequence ID" value="TWI15369.1"/>
    <property type="molecule type" value="Genomic_DNA"/>
</dbReference>
<evidence type="ECO:0000256" key="8">
    <source>
        <dbReference type="ARBA" id="ARBA00022989"/>
    </source>
</evidence>
<sequence length="183" mass="21187">MTKTRLEAFSDGVIAIIITIMVIEFKTPGNSSFEELCKLIPKFIIYLLSFVYLGIYWINHHHLIHNINKINGKILWANLHLLFWLSFFPLATSYVGEYHFKEIPTAFYGFVLLMASVSWSILVITLNNSTKKEGEKILHEKLNFKSYLSIFLYFIGFLLSFIAPVIASGIYVILAVIWFRPNE</sequence>
<dbReference type="OrthoDB" id="7626281at2"/>
<protein>
    <submittedName>
        <fullName evidence="14">Putative membrane protein</fullName>
    </submittedName>
</protein>
<evidence type="ECO:0000256" key="13">
    <source>
        <dbReference type="SAM" id="Phobius"/>
    </source>
</evidence>
<dbReference type="AlphaFoldDB" id="V6RWW9"/>
<feature type="transmembrane region" description="Helical" evidence="13">
    <location>
        <begin position="43"/>
        <end position="63"/>
    </location>
</feature>
<evidence type="ECO:0000256" key="3">
    <source>
        <dbReference type="ARBA" id="ARBA00022448"/>
    </source>
</evidence>
<comment type="catalytic activity">
    <reaction evidence="12">
        <text>K(+)(in) = K(+)(out)</text>
        <dbReference type="Rhea" id="RHEA:29463"/>
        <dbReference type="ChEBI" id="CHEBI:29103"/>
    </reaction>
</comment>
<comment type="subcellular location">
    <subcellularLocation>
        <location evidence="1">Membrane</location>
        <topology evidence="1">Multi-pass membrane protein</topology>
    </subcellularLocation>
</comment>
<keyword evidence="8 13" id="KW-1133">Transmembrane helix</keyword>
<dbReference type="STRING" id="1341154.FCR2A7T_23800"/>
<keyword evidence="15" id="KW-1185">Reference proteome</keyword>
<dbReference type="RefSeq" id="WP_023571489.1">
    <property type="nucleotide sequence ID" value="NZ_AVBI01000019.1"/>
</dbReference>
<evidence type="ECO:0000256" key="12">
    <source>
        <dbReference type="ARBA" id="ARBA00034430"/>
    </source>
</evidence>
<dbReference type="Pfam" id="PF06736">
    <property type="entry name" value="TMEM175"/>
    <property type="match status" value="1"/>
</dbReference>
<evidence type="ECO:0000313" key="14">
    <source>
        <dbReference type="EMBL" id="TWI15369.1"/>
    </source>
</evidence>
<proteinExistence type="inferred from homology"/>
<keyword evidence="9" id="KW-0406">Ion transport</keyword>
<dbReference type="PANTHER" id="PTHR31462:SF5">
    <property type="entry name" value="ENDOSOMAL_LYSOSOMAL PROTON CHANNEL TMEM175"/>
    <property type="match status" value="1"/>
</dbReference>
<evidence type="ECO:0000256" key="7">
    <source>
        <dbReference type="ARBA" id="ARBA00022958"/>
    </source>
</evidence>
<keyword evidence="10 13" id="KW-0472">Membrane</keyword>
<evidence type="ECO:0000256" key="4">
    <source>
        <dbReference type="ARBA" id="ARBA00022538"/>
    </source>
</evidence>
<dbReference type="GO" id="GO:0015252">
    <property type="term" value="F:proton channel activity"/>
    <property type="evidence" value="ECO:0007669"/>
    <property type="project" value="InterPro"/>
</dbReference>
<reference evidence="14 15" key="1">
    <citation type="journal article" date="2015" name="Stand. Genomic Sci.">
        <title>Genomic Encyclopedia of Bacterial and Archaeal Type Strains, Phase III: the genomes of soil and plant-associated and newly described type strains.</title>
        <authorList>
            <person name="Whitman W.B."/>
            <person name="Woyke T."/>
            <person name="Klenk H.P."/>
            <person name="Zhou Y."/>
            <person name="Lilburn T.G."/>
            <person name="Beck B.J."/>
            <person name="De Vos P."/>
            <person name="Vandamme P."/>
            <person name="Eisen J.A."/>
            <person name="Garrity G."/>
            <person name="Hugenholtz P."/>
            <person name="Kyrpides N.C."/>
        </authorList>
    </citation>
    <scope>NUCLEOTIDE SEQUENCE [LARGE SCALE GENOMIC DNA]</scope>
    <source>
        <strain evidence="14 15">CGMCC 1.7270</strain>
    </source>
</reference>
<evidence type="ECO:0000256" key="2">
    <source>
        <dbReference type="ARBA" id="ARBA00006920"/>
    </source>
</evidence>